<dbReference type="Proteomes" id="UP001642540">
    <property type="component" value="Unassembled WGS sequence"/>
</dbReference>
<gene>
    <name evidence="1" type="ORF">ODALV1_LOCUS7118</name>
</gene>
<evidence type="ECO:0000313" key="2">
    <source>
        <dbReference type="Proteomes" id="UP001642540"/>
    </source>
</evidence>
<protein>
    <submittedName>
        <fullName evidence="1">Uncharacterized protein</fullName>
    </submittedName>
</protein>
<dbReference type="InterPro" id="IPR016024">
    <property type="entry name" value="ARM-type_fold"/>
</dbReference>
<organism evidence="1 2">
    <name type="scientific">Orchesella dallaii</name>
    <dbReference type="NCBI Taxonomy" id="48710"/>
    <lineage>
        <taxon>Eukaryota</taxon>
        <taxon>Metazoa</taxon>
        <taxon>Ecdysozoa</taxon>
        <taxon>Arthropoda</taxon>
        <taxon>Hexapoda</taxon>
        <taxon>Collembola</taxon>
        <taxon>Entomobryomorpha</taxon>
        <taxon>Entomobryoidea</taxon>
        <taxon>Orchesellidae</taxon>
        <taxon>Orchesellinae</taxon>
        <taxon>Orchesella</taxon>
    </lineage>
</organism>
<sequence>MTDTDKNLTQLTGHRTEVRFSDFHLKIQQDKGFGFRTKPNMDLDPLRDAIAKTDFVVLKRLKFIFKIIKALSVQPNSRNRQAHVYVLEVLDSIGDWSGNENVEITELLDKQLFPQICRLIATLSKEEFNLFQQFFVKYLLVKWEETSNFIVLEFLGDVFGFISSVAPHSVVEEYIEVFMLESMPPQIKLVILPAIIRNLPETTAIDLSDRLSAVDNLRLPQKEEISKTHLTSICQFWKSLMYINVCNVQKLTPILYQCLLTSNYLDLLSEKELEAIIECLIEWSEGNLSSNAFLLVSSIFLHAVSYSSQPLQEHIASLIERVIIAVKCCKNDSCRIFTISVVQRLLEHGDGEYIRETVNHLMELYNVDKNNGNTDVENSVEALQTMENCVKRILNEPNANGEESTRKRIKLMIDSLHQIC</sequence>
<dbReference type="SUPFAM" id="SSF48371">
    <property type="entry name" value="ARM repeat"/>
    <property type="match status" value="1"/>
</dbReference>
<comment type="caution">
    <text evidence="1">The sequence shown here is derived from an EMBL/GenBank/DDBJ whole genome shotgun (WGS) entry which is preliminary data.</text>
</comment>
<reference evidence="1 2" key="1">
    <citation type="submission" date="2024-08" db="EMBL/GenBank/DDBJ databases">
        <authorList>
            <person name="Cucini C."/>
            <person name="Frati F."/>
        </authorList>
    </citation>
    <scope>NUCLEOTIDE SEQUENCE [LARGE SCALE GENOMIC DNA]</scope>
</reference>
<name>A0ABP1Q8H8_9HEXA</name>
<proteinExistence type="predicted"/>
<evidence type="ECO:0000313" key="1">
    <source>
        <dbReference type="EMBL" id="CAL8088645.1"/>
    </source>
</evidence>
<keyword evidence="2" id="KW-1185">Reference proteome</keyword>
<accession>A0ABP1Q8H8</accession>
<dbReference type="EMBL" id="CAXLJM020000023">
    <property type="protein sequence ID" value="CAL8088645.1"/>
    <property type="molecule type" value="Genomic_DNA"/>
</dbReference>